<dbReference type="Gene3D" id="3.40.50.150">
    <property type="entry name" value="Vaccinia Virus protein VP39"/>
    <property type="match status" value="1"/>
</dbReference>
<gene>
    <name evidence="2" type="ORF">GOP47_0017095</name>
</gene>
<keyword evidence="3" id="KW-1185">Reference proteome</keyword>
<dbReference type="OrthoDB" id="413520at2759"/>
<proteinExistence type="predicted"/>
<organism evidence="2 3">
    <name type="scientific">Adiantum capillus-veneris</name>
    <name type="common">Maidenhair fern</name>
    <dbReference type="NCBI Taxonomy" id="13818"/>
    <lineage>
        <taxon>Eukaryota</taxon>
        <taxon>Viridiplantae</taxon>
        <taxon>Streptophyta</taxon>
        <taxon>Embryophyta</taxon>
        <taxon>Tracheophyta</taxon>
        <taxon>Polypodiopsida</taxon>
        <taxon>Polypodiidae</taxon>
        <taxon>Polypodiales</taxon>
        <taxon>Pteridineae</taxon>
        <taxon>Pteridaceae</taxon>
        <taxon>Vittarioideae</taxon>
        <taxon>Adiantum</taxon>
    </lineage>
</organism>
<dbReference type="PANTHER" id="PTHR14614:SF7">
    <property type="entry name" value="OS05G0564100 PROTEIN"/>
    <property type="match status" value="1"/>
</dbReference>
<feature type="non-terminal residue" evidence="2">
    <location>
        <position position="1"/>
    </location>
</feature>
<dbReference type="Proteomes" id="UP000886520">
    <property type="component" value="Chromosome 16"/>
</dbReference>
<dbReference type="Pfam" id="PF10294">
    <property type="entry name" value="Methyltransf_16"/>
    <property type="match status" value="1"/>
</dbReference>
<accession>A0A9D4UIZ9</accession>
<keyword evidence="1" id="KW-0732">Signal</keyword>
<dbReference type="EMBL" id="JABFUD020000016">
    <property type="protein sequence ID" value="KAI5068750.1"/>
    <property type="molecule type" value="Genomic_DNA"/>
</dbReference>
<protein>
    <submittedName>
        <fullName evidence="2">Uncharacterized protein</fullName>
    </submittedName>
</protein>
<comment type="caution">
    <text evidence="2">The sequence shown here is derived from an EMBL/GenBank/DDBJ whole genome shotgun (WGS) entry which is preliminary data.</text>
</comment>
<evidence type="ECO:0000313" key="3">
    <source>
        <dbReference type="Proteomes" id="UP000886520"/>
    </source>
</evidence>
<dbReference type="AlphaFoldDB" id="A0A9D4UIZ9"/>
<evidence type="ECO:0000313" key="2">
    <source>
        <dbReference type="EMBL" id="KAI5068750.1"/>
    </source>
</evidence>
<evidence type="ECO:0000256" key="1">
    <source>
        <dbReference type="SAM" id="SignalP"/>
    </source>
</evidence>
<feature type="signal peptide" evidence="1">
    <location>
        <begin position="1"/>
        <end position="17"/>
    </location>
</feature>
<feature type="chain" id="PRO_5039044418" evidence="1">
    <location>
        <begin position="18"/>
        <end position="252"/>
    </location>
</feature>
<name>A0A9D4UIZ9_ADICA</name>
<sequence>WFFPSITCLEFLLKLLSKSEMKFSSYPVVELQVKGETLRFEQDNGSMHVGTSVWPCSLVLVKWMENLITKGGHPPFDLEGKSAIDLGSGCGVAGLGFALLGLNIVLTDIAPVMPALRRNVKKNIASTSLVSAGKPNSLSGKVKVAQLYWGNATQIGALKPPFDIIIATDVIYLENIVEPLLSTFCALAGPSSVILLGYQLRSPEADELFWRLCPDLFHVEKVPREDLHPDYAFAEADVFILRKKNPAPSQSN</sequence>
<dbReference type="InterPro" id="IPR029063">
    <property type="entry name" value="SAM-dependent_MTases_sf"/>
</dbReference>
<dbReference type="PANTHER" id="PTHR14614">
    <property type="entry name" value="HEPATOCELLULAR CARCINOMA-ASSOCIATED ANTIGEN"/>
    <property type="match status" value="1"/>
</dbReference>
<reference evidence="2" key="1">
    <citation type="submission" date="2021-01" db="EMBL/GenBank/DDBJ databases">
        <title>Adiantum capillus-veneris genome.</title>
        <authorList>
            <person name="Fang Y."/>
            <person name="Liao Q."/>
        </authorList>
    </citation>
    <scope>NUCLEOTIDE SEQUENCE</scope>
    <source>
        <strain evidence="2">H3</strain>
        <tissue evidence="2">Leaf</tissue>
    </source>
</reference>
<dbReference type="InterPro" id="IPR019410">
    <property type="entry name" value="Methyltransf_16"/>
</dbReference>
<dbReference type="SUPFAM" id="SSF53335">
    <property type="entry name" value="S-adenosyl-L-methionine-dependent methyltransferases"/>
    <property type="match status" value="1"/>
</dbReference>